<gene>
    <name evidence="1" type="ORF">Dda_1316</name>
</gene>
<protein>
    <submittedName>
        <fullName evidence="1">Uncharacterized protein</fullName>
    </submittedName>
</protein>
<comment type="caution">
    <text evidence="1">The sequence shown here is derived from an EMBL/GenBank/DDBJ whole genome shotgun (WGS) entry which is preliminary data.</text>
</comment>
<dbReference type="EMBL" id="JAQGDS010000002">
    <property type="protein sequence ID" value="KAJ6262759.1"/>
    <property type="molecule type" value="Genomic_DNA"/>
</dbReference>
<reference evidence="1" key="1">
    <citation type="submission" date="2023-01" db="EMBL/GenBank/DDBJ databases">
        <title>The chitinases involved in constricting ring structure development in the nematode-trapping fungus Drechslerella dactyloides.</title>
        <authorList>
            <person name="Wang R."/>
            <person name="Zhang L."/>
            <person name="Tang P."/>
            <person name="Li S."/>
            <person name="Liang L."/>
        </authorList>
    </citation>
    <scope>NUCLEOTIDE SEQUENCE</scope>
    <source>
        <strain evidence="1">YMF1.00031</strain>
    </source>
</reference>
<sequence>MATATAAVCVTSAGIRSDQRLVGCPCDGNSSQEVGEEAESPGGRPTVFCEAARRGLESFLQSFCPSGRRGGGRAVKADRYS</sequence>
<name>A0AAD6J380_DREDA</name>
<evidence type="ECO:0000313" key="1">
    <source>
        <dbReference type="EMBL" id="KAJ6262759.1"/>
    </source>
</evidence>
<evidence type="ECO:0000313" key="2">
    <source>
        <dbReference type="Proteomes" id="UP001221413"/>
    </source>
</evidence>
<dbReference type="AlphaFoldDB" id="A0AAD6J380"/>
<organism evidence="1 2">
    <name type="scientific">Drechslerella dactyloides</name>
    <name type="common">Nematode-trapping fungus</name>
    <name type="synonym">Arthrobotrys dactyloides</name>
    <dbReference type="NCBI Taxonomy" id="74499"/>
    <lineage>
        <taxon>Eukaryota</taxon>
        <taxon>Fungi</taxon>
        <taxon>Dikarya</taxon>
        <taxon>Ascomycota</taxon>
        <taxon>Pezizomycotina</taxon>
        <taxon>Orbiliomycetes</taxon>
        <taxon>Orbiliales</taxon>
        <taxon>Orbiliaceae</taxon>
        <taxon>Drechslerella</taxon>
    </lineage>
</organism>
<accession>A0AAD6J380</accession>
<proteinExistence type="predicted"/>
<dbReference type="Proteomes" id="UP001221413">
    <property type="component" value="Unassembled WGS sequence"/>
</dbReference>
<keyword evidence="2" id="KW-1185">Reference proteome</keyword>